<sequence>MNRYRTVARVVFGVVFLGGALAHAYFASFSPQSYAPFADTALWPWLADLWRGSVMANIQWLSLVTAAFELVLGAALLAGGRAARLAALAALGFFAFILVLGYSWPAQDPWEDFLKNRAATVLLASAIAPVLRAPGGSGPTKGRPSRTV</sequence>
<dbReference type="AlphaFoldDB" id="A0A1D8B2V2"/>
<gene>
    <name evidence="2" type="ORF">BH719_05900</name>
</gene>
<reference evidence="2 3" key="1">
    <citation type="submission" date="2016-09" db="EMBL/GenBank/DDBJ databases">
        <title>Complete genome sequence of Actinomyces hongkongensis HKU8.</title>
        <authorList>
            <person name="Gao Y.-X."/>
            <person name="Zhou Y.-Y."/>
            <person name="Xie Y."/>
            <person name="Wang M."/>
            <person name="Wang S.-J."/>
            <person name="Shen S.-G."/>
        </authorList>
    </citation>
    <scope>NUCLEOTIDE SEQUENCE [LARGE SCALE GENOMIC DNA]</scope>
    <source>
        <strain evidence="2 3">HKU8</strain>
    </source>
</reference>
<protein>
    <recommendedName>
        <fullName evidence="4">DoxX family protein</fullName>
    </recommendedName>
</protein>
<dbReference type="OrthoDB" id="3260478at2"/>
<organism evidence="2 3">
    <name type="scientific">Pauljensenia hongkongensis</name>
    <dbReference type="NCBI Taxonomy" id="178339"/>
    <lineage>
        <taxon>Bacteria</taxon>
        <taxon>Bacillati</taxon>
        <taxon>Actinomycetota</taxon>
        <taxon>Actinomycetes</taxon>
        <taxon>Actinomycetales</taxon>
        <taxon>Actinomycetaceae</taxon>
        <taxon>Pauljensenia</taxon>
    </lineage>
</organism>
<accession>A0A1D8B2V2</accession>
<proteinExistence type="predicted"/>
<keyword evidence="1" id="KW-0472">Membrane</keyword>
<evidence type="ECO:0000313" key="2">
    <source>
        <dbReference type="EMBL" id="AOS47439.1"/>
    </source>
</evidence>
<feature type="transmembrane region" description="Helical" evidence="1">
    <location>
        <begin position="58"/>
        <end position="78"/>
    </location>
</feature>
<dbReference type="RefSeq" id="WP_009743892.1">
    <property type="nucleotide sequence ID" value="NZ_CP017298.1"/>
</dbReference>
<keyword evidence="3" id="KW-1185">Reference proteome</keyword>
<keyword evidence="1" id="KW-1133">Transmembrane helix</keyword>
<evidence type="ECO:0000313" key="3">
    <source>
        <dbReference type="Proteomes" id="UP000095214"/>
    </source>
</evidence>
<dbReference type="EMBL" id="CP017298">
    <property type="protein sequence ID" value="AOS47439.1"/>
    <property type="molecule type" value="Genomic_DNA"/>
</dbReference>
<evidence type="ECO:0008006" key="4">
    <source>
        <dbReference type="Google" id="ProtNLM"/>
    </source>
</evidence>
<dbReference type="KEGG" id="phon:BH719_05900"/>
<keyword evidence="1" id="KW-0812">Transmembrane</keyword>
<feature type="transmembrane region" description="Helical" evidence="1">
    <location>
        <begin position="85"/>
        <end position="104"/>
    </location>
</feature>
<feature type="transmembrane region" description="Helical" evidence="1">
    <location>
        <begin position="7"/>
        <end position="26"/>
    </location>
</feature>
<name>A0A1D8B2V2_9ACTO</name>
<dbReference type="Proteomes" id="UP000095214">
    <property type="component" value="Chromosome"/>
</dbReference>
<evidence type="ECO:0000256" key="1">
    <source>
        <dbReference type="SAM" id="Phobius"/>
    </source>
</evidence>